<keyword evidence="1" id="KW-0732">Signal</keyword>
<dbReference type="EMBL" id="QYSE01000001">
    <property type="protein sequence ID" value="RJF36896.1"/>
    <property type="molecule type" value="Genomic_DNA"/>
</dbReference>
<dbReference type="EMBL" id="BMIT01000024">
    <property type="protein sequence ID" value="GGF11020.1"/>
    <property type="molecule type" value="Genomic_DNA"/>
</dbReference>
<dbReference type="Gene3D" id="1.25.40.10">
    <property type="entry name" value="Tetratricopeptide repeat domain"/>
    <property type="match status" value="1"/>
</dbReference>
<reference evidence="2" key="4">
    <citation type="submission" date="2020-09" db="EMBL/GenBank/DDBJ databases">
        <authorList>
            <person name="Sun Q."/>
            <person name="Zhou Y."/>
        </authorList>
    </citation>
    <scope>NUCLEOTIDE SEQUENCE</scope>
    <source>
        <strain evidence="2">CGMCC 1.15394</strain>
    </source>
</reference>
<feature type="chain" id="PRO_5017375618" description="Tetratricopeptide repeat protein" evidence="1">
    <location>
        <begin position="24"/>
        <end position="154"/>
    </location>
</feature>
<dbReference type="InterPro" id="IPR011990">
    <property type="entry name" value="TPR-like_helical_dom_sf"/>
</dbReference>
<keyword evidence="5" id="KW-1185">Reference proteome</keyword>
<evidence type="ECO:0000313" key="4">
    <source>
        <dbReference type="Proteomes" id="UP000265938"/>
    </source>
</evidence>
<dbReference type="Proteomes" id="UP000638462">
    <property type="component" value="Unassembled WGS sequence"/>
</dbReference>
<proteinExistence type="predicted"/>
<evidence type="ECO:0000256" key="1">
    <source>
        <dbReference type="SAM" id="SignalP"/>
    </source>
</evidence>
<gene>
    <name evidence="3" type="ORF">D4741_02095</name>
    <name evidence="2" type="ORF">GCM10008027_39830</name>
</gene>
<evidence type="ECO:0000313" key="2">
    <source>
        <dbReference type="EMBL" id="GGF11020.1"/>
    </source>
</evidence>
<reference evidence="5" key="3">
    <citation type="journal article" date="2019" name="Int. J. Syst. Evol. Microbiol.">
        <title>The Global Catalogue of Microorganisms (GCM) 10K type strain sequencing project: providing services to taxonomists for standard genome sequencing and annotation.</title>
        <authorList>
            <consortium name="The Broad Institute Genomics Platform"/>
            <consortium name="The Broad Institute Genome Sequencing Center for Infectious Disease"/>
            <person name="Wu L."/>
            <person name="Ma J."/>
        </authorList>
    </citation>
    <scope>NUCLEOTIDE SEQUENCE [LARGE SCALE GENOMIC DNA]</scope>
    <source>
        <strain evidence="5">CGMCC 1.15394</strain>
    </source>
</reference>
<evidence type="ECO:0008006" key="6">
    <source>
        <dbReference type="Google" id="ProtNLM"/>
    </source>
</evidence>
<reference evidence="2" key="1">
    <citation type="journal article" date="2014" name="Int. J. Syst. Evol. Microbiol.">
        <title>Complete genome of a new Firmicutes species belonging to the dominant human colonic microbiota ('Ruminococcus bicirculans') reveals two chromosomes and a selective capacity to utilize plant glucans.</title>
        <authorList>
            <consortium name="NISC Comparative Sequencing Program"/>
            <person name="Wegmann U."/>
            <person name="Louis P."/>
            <person name="Goesmann A."/>
            <person name="Henrissat B."/>
            <person name="Duncan S.H."/>
            <person name="Flint H.J."/>
        </authorList>
    </citation>
    <scope>NUCLEOTIDE SEQUENCE</scope>
    <source>
        <strain evidence="2">CGMCC 1.15394</strain>
    </source>
</reference>
<dbReference type="RefSeq" id="WP_105180484.1">
    <property type="nucleotide sequence ID" value="NZ_BMIT01000024.1"/>
</dbReference>
<accession>A0A3A3EMK0</accession>
<evidence type="ECO:0000313" key="3">
    <source>
        <dbReference type="EMBL" id="RJF36896.1"/>
    </source>
</evidence>
<evidence type="ECO:0000313" key="5">
    <source>
        <dbReference type="Proteomes" id="UP000638462"/>
    </source>
</evidence>
<protein>
    <recommendedName>
        <fullName evidence="6">Tetratricopeptide repeat protein</fullName>
    </recommendedName>
</protein>
<comment type="caution">
    <text evidence="3">The sequence shown here is derived from an EMBL/GenBank/DDBJ whole genome shotgun (WGS) entry which is preliminary data.</text>
</comment>
<dbReference type="Proteomes" id="UP000265938">
    <property type="component" value="Unassembled WGS sequence"/>
</dbReference>
<dbReference type="AlphaFoldDB" id="A0A3A3EMK0"/>
<name>A0A3A3EMK0_9GAMM</name>
<reference evidence="3 4" key="2">
    <citation type="submission" date="2018-09" db="EMBL/GenBank/DDBJ databases">
        <title>Identification of marine bacteria producing industrial enzymes.</title>
        <authorList>
            <person name="Cheng T.H."/>
            <person name="Saidin J."/>
            <person name="Muhd D.D."/>
            <person name="Isa M.N.M."/>
            <person name="Bakar M.F.A."/>
            <person name="Ismail N."/>
        </authorList>
    </citation>
    <scope>NUCLEOTIDE SEQUENCE [LARGE SCALE GENOMIC DNA]</scope>
    <source>
        <strain evidence="3 4">MNAD 1.6</strain>
    </source>
</reference>
<dbReference type="SUPFAM" id="SSF48452">
    <property type="entry name" value="TPR-like"/>
    <property type="match status" value="1"/>
</dbReference>
<organism evidence="3 4">
    <name type="scientific">Pseudoalteromonas gelatinilytica</name>
    <dbReference type="NCBI Taxonomy" id="1703256"/>
    <lineage>
        <taxon>Bacteria</taxon>
        <taxon>Pseudomonadati</taxon>
        <taxon>Pseudomonadota</taxon>
        <taxon>Gammaproteobacteria</taxon>
        <taxon>Alteromonadales</taxon>
        <taxon>Pseudoalteromonadaceae</taxon>
        <taxon>Pseudoalteromonas</taxon>
    </lineage>
</organism>
<feature type="signal peptide" evidence="1">
    <location>
        <begin position="1"/>
        <end position="23"/>
    </location>
</feature>
<sequence>MFKLNLKPCLWLILFVCSNFVFANNNDFKLMVVDDNASSKAIMQGNFANSLETMNDANNYIVPFNRCVVSVKLKQFDKADQDCSQAIAMLKKVNAPHYKRNELTSYALSNRGIARLMAKNDTAAIADFYEAVQLNNNELVSFNLNLAKQELKLW</sequence>